<evidence type="ECO:0000313" key="2">
    <source>
        <dbReference type="Proteomes" id="UP000789920"/>
    </source>
</evidence>
<reference evidence="1" key="1">
    <citation type="submission" date="2021-06" db="EMBL/GenBank/DDBJ databases">
        <authorList>
            <person name="Kallberg Y."/>
            <person name="Tangrot J."/>
            <person name="Rosling A."/>
        </authorList>
    </citation>
    <scope>NUCLEOTIDE SEQUENCE</scope>
    <source>
        <strain evidence="1">MA461A</strain>
    </source>
</reference>
<sequence>AIDLISRLLDYTPSNRLTAIEAMCHPFFDELRNPETRLPTGKELPKLFDFTEQELSIRDDLISQLVPQHAEAELKARGIDIHNFVPLTQSQM</sequence>
<keyword evidence="2" id="KW-1185">Reference proteome</keyword>
<proteinExistence type="predicted"/>
<name>A0ACA9SZ82_9GLOM</name>
<accession>A0ACA9SZ82</accession>
<evidence type="ECO:0000313" key="1">
    <source>
        <dbReference type="EMBL" id="CAG8851768.1"/>
    </source>
</evidence>
<feature type="non-terminal residue" evidence="1">
    <location>
        <position position="1"/>
    </location>
</feature>
<protein>
    <submittedName>
        <fullName evidence="1">26064_t:CDS:1</fullName>
    </submittedName>
</protein>
<gene>
    <name evidence="1" type="ORF">RPERSI_LOCUS36731</name>
</gene>
<organism evidence="1 2">
    <name type="scientific">Racocetra persica</name>
    <dbReference type="NCBI Taxonomy" id="160502"/>
    <lineage>
        <taxon>Eukaryota</taxon>
        <taxon>Fungi</taxon>
        <taxon>Fungi incertae sedis</taxon>
        <taxon>Mucoromycota</taxon>
        <taxon>Glomeromycotina</taxon>
        <taxon>Glomeromycetes</taxon>
        <taxon>Diversisporales</taxon>
        <taxon>Gigasporaceae</taxon>
        <taxon>Racocetra</taxon>
    </lineage>
</organism>
<dbReference type="EMBL" id="CAJVQC010177994">
    <property type="protein sequence ID" value="CAG8851768.1"/>
    <property type="molecule type" value="Genomic_DNA"/>
</dbReference>
<dbReference type="Proteomes" id="UP000789920">
    <property type="component" value="Unassembled WGS sequence"/>
</dbReference>
<feature type="non-terminal residue" evidence="1">
    <location>
        <position position="92"/>
    </location>
</feature>
<comment type="caution">
    <text evidence="1">The sequence shown here is derived from an EMBL/GenBank/DDBJ whole genome shotgun (WGS) entry which is preliminary data.</text>
</comment>